<dbReference type="InterPro" id="IPR036388">
    <property type="entry name" value="WH-like_DNA-bd_sf"/>
</dbReference>
<evidence type="ECO:0000256" key="2">
    <source>
        <dbReference type="ARBA" id="ARBA00023012"/>
    </source>
</evidence>
<evidence type="ECO:0000256" key="6">
    <source>
        <dbReference type="PROSITE-ProRule" id="PRU00169"/>
    </source>
</evidence>
<dbReference type="PANTHER" id="PTHR48111">
    <property type="entry name" value="REGULATOR OF RPOS"/>
    <property type="match status" value="1"/>
</dbReference>
<evidence type="ECO:0000256" key="3">
    <source>
        <dbReference type="ARBA" id="ARBA00023015"/>
    </source>
</evidence>
<keyword evidence="2" id="KW-0902">Two-component regulatory system</keyword>
<dbReference type="PANTHER" id="PTHR48111:SF22">
    <property type="entry name" value="REGULATOR OF RPOS"/>
    <property type="match status" value="1"/>
</dbReference>
<dbReference type="AlphaFoldDB" id="A0A2Z5GAJ7"/>
<dbReference type="GO" id="GO:0000976">
    <property type="term" value="F:transcription cis-regulatory region binding"/>
    <property type="evidence" value="ECO:0007669"/>
    <property type="project" value="TreeGrafter"/>
</dbReference>
<dbReference type="Gene3D" id="3.40.50.2300">
    <property type="match status" value="1"/>
</dbReference>
<dbReference type="InterPro" id="IPR001789">
    <property type="entry name" value="Sig_transdc_resp-reg_receiver"/>
</dbReference>
<evidence type="ECO:0000313" key="10">
    <source>
        <dbReference type="EMBL" id="AXC15734.1"/>
    </source>
</evidence>
<dbReference type="Pfam" id="PF00486">
    <property type="entry name" value="Trans_reg_C"/>
    <property type="match status" value="1"/>
</dbReference>
<dbReference type="InterPro" id="IPR011006">
    <property type="entry name" value="CheY-like_superfamily"/>
</dbReference>
<dbReference type="Gene3D" id="6.10.250.690">
    <property type="match status" value="1"/>
</dbReference>
<evidence type="ECO:0000256" key="7">
    <source>
        <dbReference type="PROSITE-ProRule" id="PRU01091"/>
    </source>
</evidence>
<dbReference type="InterPro" id="IPR039420">
    <property type="entry name" value="WalR-like"/>
</dbReference>
<evidence type="ECO:0000313" key="11">
    <source>
        <dbReference type="Proteomes" id="UP000253606"/>
    </source>
</evidence>
<sequence length="226" mass="25109">MHVLIVEDKKQVARMLKKTLEEKGHSAVICFDGPSGLAHAGSGYFDVVVLDMMLPHMDGSEVVRRLRASNNRIPVLVLTARDTISDMVSTLDLGVDDYLTKPFAVAEFMARLRAVARRGPAILGVRLEVADLVLDPTASEVTRGGRLVALTRKEYLLLEFLMRRPNQVLSRASIIERVWGLADDTAENTLEVFIRNLRGKIDINRESKLIQTVRGVGYRLMSGAPD</sequence>
<feature type="domain" description="OmpR/PhoB-type" evidence="9">
    <location>
        <begin position="124"/>
        <end position="222"/>
    </location>
</feature>
<dbReference type="PROSITE" id="PS51755">
    <property type="entry name" value="OMPR_PHOB"/>
    <property type="match status" value="1"/>
</dbReference>
<dbReference type="OrthoDB" id="9790442at2"/>
<keyword evidence="1 6" id="KW-0597">Phosphoprotein</keyword>
<keyword evidence="11" id="KW-1185">Reference proteome</keyword>
<gene>
    <name evidence="10" type="ORF">ACPOL_6512</name>
</gene>
<dbReference type="GO" id="GO:0032993">
    <property type="term" value="C:protein-DNA complex"/>
    <property type="evidence" value="ECO:0007669"/>
    <property type="project" value="TreeGrafter"/>
</dbReference>
<dbReference type="SMART" id="SM00862">
    <property type="entry name" value="Trans_reg_C"/>
    <property type="match status" value="1"/>
</dbReference>
<dbReference type="KEGG" id="abas:ACPOL_6512"/>
<evidence type="ECO:0000256" key="4">
    <source>
        <dbReference type="ARBA" id="ARBA00023125"/>
    </source>
</evidence>
<dbReference type="GO" id="GO:0000156">
    <property type="term" value="F:phosphorelay response regulator activity"/>
    <property type="evidence" value="ECO:0007669"/>
    <property type="project" value="TreeGrafter"/>
</dbReference>
<feature type="domain" description="Response regulatory" evidence="8">
    <location>
        <begin position="2"/>
        <end position="116"/>
    </location>
</feature>
<reference evidence="10 11" key="1">
    <citation type="journal article" date="2018" name="Front. Microbiol.">
        <title>Hydrolytic Capabilities as a Key to Environmental Success: Chitinolytic and Cellulolytic Acidobacteria From Acidic Sub-arctic Soils and Boreal Peatlands.</title>
        <authorList>
            <person name="Belova S.E."/>
            <person name="Ravin N.V."/>
            <person name="Pankratov T.A."/>
            <person name="Rakitin A.L."/>
            <person name="Ivanova A.A."/>
            <person name="Beletsky A.V."/>
            <person name="Mardanov A.V."/>
            <person name="Sinninghe Damste J.S."/>
            <person name="Dedysh S.N."/>
        </authorList>
    </citation>
    <scope>NUCLEOTIDE SEQUENCE [LARGE SCALE GENOMIC DNA]</scope>
    <source>
        <strain evidence="10 11">SBC82</strain>
    </source>
</reference>
<dbReference type="SUPFAM" id="SSF52172">
    <property type="entry name" value="CheY-like"/>
    <property type="match status" value="1"/>
</dbReference>
<dbReference type="GO" id="GO:0006355">
    <property type="term" value="P:regulation of DNA-templated transcription"/>
    <property type="evidence" value="ECO:0007669"/>
    <property type="project" value="InterPro"/>
</dbReference>
<dbReference type="RefSeq" id="WP_114210353.1">
    <property type="nucleotide sequence ID" value="NZ_CP030840.1"/>
</dbReference>
<dbReference type="SMART" id="SM00448">
    <property type="entry name" value="REC"/>
    <property type="match status" value="1"/>
</dbReference>
<dbReference type="EMBL" id="CP030840">
    <property type="protein sequence ID" value="AXC15734.1"/>
    <property type="molecule type" value="Genomic_DNA"/>
</dbReference>
<dbReference type="Pfam" id="PF00072">
    <property type="entry name" value="Response_reg"/>
    <property type="match status" value="1"/>
</dbReference>
<dbReference type="Gene3D" id="1.10.10.10">
    <property type="entry name" value="Winged helix-like DNA-binding domain superfamily/Winged helix DNA-binding domain"/>
    <property type="match status" value="1"/>
</dbReference>
<accession>A0A2Z5GAJ7</accession>
<dbReference type="CDD" id="cd00383">
    <property type="entry name" value="trans_reg_C"/>
    <property type="match status" value="1"/>
</dbReference>
<dbReference type="GO" id="GO:0005829">
    <property type="term" value="C:cytosol"/>
    <property type="evidence" value="ECO:0007669"/>
    <property type="project" value="TreeGrafter"/>
</dbReference>
<dbReference type="InterPro" id="IPR001867">
    <property type="entry name" value="OmpR/PhoB-type_DNA-bd"/>
</dbReference>
<keyword evidence="3" id="KW-0805">Transcription regulation</keyword>
<feature type="modified residue" description="4-aspartylphosphate" evidence="6">
    <location>
        <position position="51"/>
    </location>
</feature>
<evidence type="ECO:0000256" key="1">
    <source>
        <dbReference type="ARBA" id="ARBA00022553"/>
    </source>
</evidence>
<evidence type="ECO:0000259" key="9">
    <source>
        <dbReference type="PROSITE" id="PS51755"/>
    </source>
</evidence>
<keyword evidence="4 7" id="KW-0238">DNA-binding</keyword>
<proteinExistence type="predicted"/>
<protein>
    <submittedName>
        <fullName evidence="10">DNA-binding heavy metal response regulator</fullName>
    </submittedName>
</protein>
<dbReference type="Proteomes" id="UP000253606">
    <property type="component" value="Chromosome"/>
</dbReference>
<organism evidence="10 11">
    <name type="scientific">Acidisarcina polymorpha</name>
    <dbReference type="NCBI Taxonomy" id="2211140"/>
    <lineage>
        <taxon>Bacteria</taxon>
        <taxon>Pseudomonadati</taxon>
        <taxon>Acidobacteriota</taxon>
        <taxon>Terriglobia</taxon>
        <taxon>Terriglobales</taxon>
        <taxon>Acidobacteriaceae</taxon>
        <taxon>Acidisarcina</taxon>
    </lineage>
</organism>
<evidence type="ECO:0000259" key="8">
    <source>
        <dbReference type="PROSITE" id="PS50110"/>
    </source>
</evidence>
<dbReference type="FunFam" id="1.10.10.10:FF:000005">
    <property type="entry name" value="Two-component system response regulator"/>
    <property type="match status" value="1"/>
</dbReference>
<feature type="DNA-binding region" description="OmpR/PhoB-type" evidence="7">
    <location>
        <begin position="124"/>
        <end position="222"/>
    </location>
</feature>
<keyword evidence="5" id="KW-0804">Transcription</keyword>
<evidence type="ECO:0000256" key="5">
    <source>
        <dbReference type="ARBA" id="ARBA00023163"/>
    </source>
</evidence>
<dbReference type="PROSITE" id="PS50110">
    <property type="entry name" value="RESPONSE_REGULATORY"/>
    <property type="match status" value="1"/>
</dbReference>
<name>A0A2Z5GAJ7_9BACT</name>